<dbReference type="PANTHER" id="PTHR10314">
    <property type="entry name" value="CYSTATHIONINE BETA-SYNTHASE"/>
    <property type="match status" value="1"/>
</dbReference>
<dbReference type="SUPFAM" id="SSF53686">
    <property type="entry name" value="Tryptophan synthase beta subunit-like PLP-dependent enzymes"/>
    <property type="match status" value="1"/>
</dbReference>
<comment type="cofactor">
    <cofactor evidence="1 9 11">
        <name>pyridoxal 5'-phosphate</name>
        <dbReference type="ChEBI" id="CHEBI:597326"/>
    </cofactor>
</comment>
<feature type="binding site" evidence="9">
    <location>
        <position position="275"/>
    </location>
    <ligand>
        <name>pyridoxal 5'-phosphate</name>
        <dbReference type="ChEBI" id="CHEBI:597326"/>
    </ligand>
</feature>
<organism evidence="13 14">
    <name type="scientific">Nesterenkonia sedimenti</name>
    <dbReference type="NCBI Taxonomy" id="1463632"/>
    <lineage>
        <taxon>Bacteria</taxon>
        <taxon>Bacillati</taxon>
        <taxon>Actinomycetota</taxon>
        <taxon>Actinomycetes</taxon>
        <taxon>Micrococcales</taxon>
        <taxon>Micrococcaceae</taxon>
        <taxon>Nesterenkonia</taxon>
    </lineage>
</organism>
<keyword evidence="14" id="KW-1185">Reference proteome</keyword>
<dbReference type="AlphaFoldDB" id="A0A7X8THS3"/>
<dbReference type="InterPro" id="IPR005859">
    <property type="entry name" value="CysK"/>
</dbReference>
<evidence type="ECO:0000256" key="11">
    <source>
        <dbReference type="RuleBase" id="RU003985"/>
    </source>
</evidence>
<keyword evidence="6 9" id="KW-0663">Pyridoxal phosphate</keyword>
<keyword evidence="5 11" id="KW-0808">Transferase</keyword>
<dbReference type="NCBIfam" id="TIGR01139">
    <property type="entry name" value="cysK"/>
    <property type="match status" value="1"/>
</dbReference>
<dbReference type="Gene3D" id="3.40.50.1100">
    <property type="match status" value="2"/>
</dbReference>
<evidence type="ECO:0000313" key="14">
    <source>
        <dbReference type="Proteomes" id="UP000523139"/>
    </source>
</evidence>
<comment type="catalytic activity">
    <reaction evidence="8 11">
        <text>O-acetyl-L-serine + hydrogen sulfide = L-cysteine + acetate</text>
        <dbReference type="Rhea" id="RHEA:14829"/>
        <dbReference type="ChEBI" id="CHEBI:29919"/>
        <dbReference type="ChEBI" id="CHEBI:30089"/>
        <dbReference type="ChEBI" id="CHEBI:35235"/>
        <dbReference type="ChEBI" id="CHEBI:58340"/>
        <dbReference type="EC" id="2.5.1.47"/>
    </reaction>
</comment>
<dbReference type="InterPro" id="IPR050214">
    <property type="entry name" value="Cys_Synth/Cystath_Beta-Synth"/>
</dbReference>
<evidence type="ECO:0000256" key="9">
    <source>
        <dbReference type="PIRSR" id="PIRSR605856-50"/>
    </source>
</evidence>
<protein>
    <recommendedName>
        <fullName evidence="3 11">Cysteine synthase</fullName>
        <ecNumber evidence="3 11">2.5.1.47</ecNumber>
    </recommendedName>
</protein>
<feature type="binding site" evidence="9">
    <location>
        <begin position="184"/>
        <end position="188"/>
    </location>
    <ligand>
        <name>pyridoxal 5'-phosphate</name>
        <dbReference type="ChEBI" id="CHEBI:597326"/>
    </ligand>
</feature>
<evidence type="ECO:0000256" key="10">
    <source>
        <dbReference type="PIRSR" id="PIRSR605856-51"/>
    </source>
</evidence>
<sequence length="325" mass="33653">MSKVTSQRIYANLTELVGNTPLLDVTDAVPGAQARILAKLEFFNPASSVKDRTSLSIVQEAIADGRLKPGGTIVEASSGNTGIALAWIGAALGYRVVIAMPDDVSTERRGLLAALGAEVELTPGPESMAGANRRAGELVEEIEGAFLAGQGGNSANPKIHRETTGPEIWRDTAGEVDFFVSTTGTGGTMTGAGEYLKSQNPEVKVIAVEPAEAPVLRNGGEGFNPHLIQGIIGGNGIPPVLDLDLADEVLDVPGAEAYRVARELAESQGLIVGISSGAALHAAEQLATREENKGKTIVAIFPDSGERYLSTGLYSGNIPTAGEAV</sequence>
<feature type="binding site" evidence="9">
    <location>
        <position position="80"/>
    </location>
    <ligand>
        <name>pyridoxal 5'-phosphate</name>
        <dbReference type="ChEBI" id="CHEBI:597326"/>
    </ligand>
</feature>
<dbReference type="NCBIfam" id="TIGR01136">
    <property type="entry name" value="cysKM"/>
    <property type="match status" value="1"/>
</dbReference>
<keyword evidence="7 11" id="KW-0198">Cysteine biosynthesis</keyword>
<evidence type="ECO:0000259" key="12">
    <source>
        <dbReference type="Pfam" id="PF00291"/>
    </source>
</evidence>
<feature type="domain" description="Tryptophan synthase beta chain-like PALP" evidence="12">
    <location>
        <begin position="14"/>
        <end position="303"/>
    </location>
</feature>
<evidence type="ECO:0000256" key="6">
    <source>
        <dbReference type="ARBA" id="ARBA00022898"/>
    </source>
</evidence>
<dbReference type="Pfam" id="PF00291">
    <property type="entry name" value="PALP"/>
    <property type="match status" value="1"/>
</dbReference>
<dbReference type="CDD" id="cd01561">
    <property type="entry name" value="CBS_like"/>
    <property type="match status" value="1"/>
</dbReference>
<proteinExistence type="inferred from homology"/>
<evidence type="ECO:0000256" key="7">
    <source>
        <dbReference type="ARBA" id="ARBA00023192"/>
    </source>
</evidence>
<dbReference type="GO" id="GO:0004124">
    <property type="term" value="F:cysteine synthase activity"/>
    <property type="evidence" value="ECO:0007669"/>
    <property type="project" value="UniProtKB-UniRule"/>
</dbReference>
<feature type="modified residue" description="N6-(pyridoxal phosphate)lysine" evidence="10">
    <location>
        <position position="50"/>
    </location>
</feature>
<evidence type="ECO:0000256" key="8">
    <source>
        <dbReference type="ARBA" id="ARBA00047931"/>
    </source>
</evidence>
<evidence type="ECO:0000256" key="4">
    <source>
        <dbReference type="ARBA" id="ARBA00022605"/>
    </source>
</evidence>
<dbReference type="FunFam" id="3.40.50.1100:FF:000006">
    <property type="entry name" value="Cysteine synthase"/>
    <property type="match status" value="1"/>
</dbReference>
<accession>A0A7X8THS3</accession>
<evidence type="ECO:0000256" key="3">
    <source>
        <dbReference type="ARBA" id="ARBA00012681"/>
    </source>
</evidence>
<evidence type="ECO:0000256" key="5">
    <source>
        <dbReference type="ARBA" id="ARBA00022679"/>
    </source>
</evidence>
<comment type="caution">
    <text evidence="13">The sequence shown here is derived from an EMBL/GenBank/DDBJ whole genome shotgun (WGS) entry which is preliminary data.</text>
</comment>
<dbReference type="InterPro" id="IPR005856">
    <property type="entry name" value="Cys_synth"/>
</dbReference>
<dbReference type="InterPro" id="IPR001216">
    <property type="entry name" value="P-phosphate_BS"/>
</dbReference>
<dbReference type="InterPro" id="IPR036052">
    <property type="entry name" value="TrpB-like_PALP_sf"/>
</dbReference>
<dbReference type="EC" id="2.5.1.47" evidence="3 11"/>
<dbReference type="GO" id="GO:0006535">
    <property type="term" value="P:cysteine biosynthetic process from serine"/>
    <property type="evidence" value="ECO:0007669"/>
    <property type="project" value="UniProtKB-UniRule"/>
</dbReference>
<keyword evidence="4 11" id="KW-0028">Amino-acid biosynthesis</keyword>
<dbReference type="PROSITE" id="PS00901">
    <property type="entry name" value="CYS_SYNTHASE"/>
    <property type="match status" value="1"/>
</dbReference>
<gene>
    <name evidence="13" type="primary">cysK</name>
    <name evidence="13" type="ORF">HGQ17_02945</name>
</gene>
<evidence type="ECO:0000313" key="13">
    <source>
        <dbReference type="EMBL" id="NLS08975.1"/>
    </source>
</evidence>
<comment type="similarity">
    <text evidence="2 11">Belongs to the cysteine synthase/cystathionine beta-synthase family.</text>
</comment>
<dbReference type="Proteomes" id="UP000523139">
    <property type="component" value="Unassembled WGS sequence"/>
</dbReference>
<dbReference type="EMBL" id="JABAHY010000002">
    <property type="protein sequence ID" value="NLS08975.1"/>
    <property type="molecule type" value="Genomic_DNA"/>
</dbReference>
<evidence type="ECO:0000256" key="2">
    <source>
        <dbReference type="ARBA" id="ARBA00007103"/>
    </source>
</evidence>
<dbReference type="InterPro" id="IPR001926">
    <property type="entry name" value="TrpB-like_PALP"/>
</dbReference>
<name>A0A7X8THS3_9MICC</name>
<evidence type="ECO:0000256" key="1">
    <source>
        <dbReference type="ARBA" id="ARBA00001933"/>
    </source>
</evidence>
<reference evidence="13 14" key="1">
    <citation type="submission" date="2020-04" db="EMBL/GenBank/DDBJ databases">
        <title>Nesterenkonia sp. nov., isolated from marine sediment.</title>
        <authorList>
            <person name="Zhang G."/>
        </authorList>
    </citation>
    <scope>NUCLEOTIDE SEQUENCE [LARGE SCALE GENOMIC DNA]</scope>
    <source>
        <strain evidence="13 14">MY13</strain>
    </source>
</reference>